<evidence type="ECO:0000313" key="2">
    <source>
        <dbReference type="EMBL" id="CAC5371297.1"/>
    </source>
</evidence>
<dbReference type="Proteomes" id="UP000507470">
    <property type="component" value="Unassembled WGS sequence"/>
</dbReference>
<protein>
    <submittedName>
        <fullName evidence="2">Uncharacterized protein</fullName>
    </submittedName>
</protein>
<evidence type="ECO:0000256" key="1">
    <source>
        <dbReference type="SAM" id="MobiDB-lite"/>
    </source>
</evidence>
<feature type="region of interest" description="Disordered" evidence="1">
    <location>
        <begin position="46"/>
        <end position="70"/>
    </location>
</feature>
<evidence type="ECO:0000313" key="3">
    <source>
        <dbReference type="Proteomes" id="UP000507470"/>
    </source>
</evidence>
<organism evidence="2 3">
    <name type="scientific">Mytilus coruscus</name>
    <name type="common">Sea mussel</name>
    <dbReference type="NCBI Taxonomy" id="42192"/>
    <lineage>
        <taxon>Eukaryota</taxon>
        <taxon>Metazoa</taxon>
        <taxon>Spiralia</taxon>
        <taxon>Lophotrochozoa</taxon>
        <taxon>Mollusca</taxon>
        <taxon>Bivalvia</taxon>
        <taxon>Autobranchia</taxon>
        <taxon>Pteriomorphia</taxon>
        <taxon>Mytilida</taxon>
        <taxon>Mytiloidea</taxon>
        <taxon>Mytilidae</taxon>
        <taxon>Mytilinae</taxon>
        <taxon>Mytilus</taxon>
    </lineage>
</organism>
<name>A0A6J8ANQ9_MYTCO</name>
<feature type="region of interest" description="Disordered" evidence="1">
    <location>
        <begin position="148"/>
        <end position="239"/>
    </location>
</feature>
<feature type="compositionally biased region" description="Polar residues" evidence="1">
    <location>
        <begin position="184"/>
        <end position="209"/>
    </location>
</feature>
<dbReference type="OrthoDB" id="10397521at2759"/>
<gene>
    <name evidence="2" type="ORF">MCOR_9802</name>
</gene>
<keyword evidence="3" id="KW-1185">Reference proteome</keyword>
<sequence length="392" mass="45680">MLKAKRTNNYPPYTEDSDSDDYYNGDTRVLCSYPQQRRMIRIVPTRTSPKQRDDRIIKGYNTPGRKEQERDRSMYPLYRLVRRVNLETESETESSSDYYRYNAHNKVKVIRLKPRSKRIIKTFNLNRKKGSEKQSYVSPSLRFITRVHSKSGSETESSTDYSDSTSSTHTKVRAKRFKRRSERLLNSSQIGESSESYAKRNVSSSNEQTVDMEGTRHNHHVKQRKESFHRTGDCGGRQQRNNLSIQTKLAINKNTGLTFIRPYNEVCGNNEIIENNGASTNLINRKGTLKNDSYTRFSESSESDRSDGIADISQNQHSVIYNIKSTRLNQIKCVLVDYSKLLKSRDSIVKPLPRNTKVKNTLEEIYCIKEKLRIDSEMKKRAKRRSQLEVWT</sequence>
<proteinExistence type="predicted"/>
<dbReference type="EMBL" id="CACVKT020001754">
    <property type="protein sequence ID" value="CAC5371297.1"/>
    <property type="molecule type" value="Genomic_DNA"/>
</dbReference>
<feature type="compositionally biased region" description="Basic residues" evidence="1">
    <location>
        <begin position="170"/>
        <end position="181"/>
    </location>
</feature>
<accession>A0A6J8ANQ9</accession>
<dbReference type="AlphaFoldDB" id="A0A6J8ANQ9"/>
<feature type="compositionally biased region" description="Low complexity" evidence="1">
    <location>
        <begin position="152"/>
        <end position="169"/>
    </location>
</feature>
<feature type="region of interest" description="Disordered" evidence="1">
    <location>
        <begin position="1"/>
        <end position="21"/>
    </location>
</feature>
<reference evidence="2 3" key="1">
    <citation type="submission" date="2020-06" db="EMBL/GenBank/DDBJ databases">
        <authorList>
            <person name="Li R."/>
            <person name="Bekaert M."/>
        </authorList>
    </citation>
    <scope>NUCLEOTIDE SEQUENCE [LARGE SCALE GENOMIC DNA]</scope>
    <source>
        <strain evidence="3">wild</strain>
    </source>
</reference>